<dbReference type="OrthoDB" id="573397at2"/>
<reference evidence="1 2" key="2">
    <citation type="submission" date="2018-03" db="EMBL/GenBank/DDBJ databases">
        <title>The ancient ancestry and fast evolution of plastids.</title>
        <authorList>
            <person name="Moore K.R."/>
            <person name="Magnabosco C."/>
            <person name="Momper L."/>
            <person name="Gold D.A."/>
            <person name="Bosak T."/>
            <person name="Fournier G.P."/>
        </authorList>
    </citation>
    <scope>NUCLEOTIDE SEQUENCE [LARGE SCALE GENOMIC DNA]</scope>
    <source>
        <strain evidence="1 2">CCAP 1448/3</strain>
    </source>
</reference>
<comment type="caution">
    <text evidence="1">The sequence shown here is derived from an EMBL/GenBank/DDBJ whole genome shotgun (WGS) entry which is preliminary data.</text>
</comment>
<evidence type="ECO:0000313" key="1">
    <source>
        <dbReference type="EMBL" id="PSB01551.1"/>
    </source>
</evidence>
<dbReference type="AlphaFoldDB" id="A0A2T1BZW9"/>
<accession>A0A2T1BZW9</accession>
<keyword evidence="2" id="KW-1185">Reference proteome</keyword>
<dbReference type="EMBL" id="PVWJ01000101">
    <property type="protein sequence ID" value="PSB01551.1"/>
    <property type="molecule type" value="Genomic_DNA"/>
</dbReference>
<dbReference type="Proteomes" id="UP000238762">
    <property type="component" value="Unassembled WGS sequence"/>
</dbReference>
<evidence type="ECO:0000313" key="2">
    <source>
        <dbReference type="Proteomes" id="UP000238762"/>
    </source>
</evidence>
<gene>
    <name evidence="1" type="ORF">C7B64_17790</name>
</gene>
<organism evidence="1 2">
    <name type="scientific">Merismopedia glauca CCAP 1448/3</name>
    <dbReference type="NCBI Taxonomy" id="1296344"/>
    <lineage>
        <taxon>Bacteria</taxon>
        <taxon>Bacillati</taxon>
        <taxon>Cyanobacteriota</taxon>
        <taxon>Cyanophyceae</taxon>
        <taxon>Synechococcales</taxon>
        <taxon>Merismopediaceae</taxon>
        <taxon>Merismopedia</taxon>
    </lineage>
</organism>
<protein>
    <submittedName>
        <fullName evidence="1">Uncharacterized protein</fullName>
    </submittedName>
</protein>
<dbReference type="RefSeq" id="WP_106289996.1">
    <property type="nucleotide sequence ID" value="NZ_CAWNTC010000131.1"/>
</dbReference>
<proteinExistence type="predicted"/>
<reference evidence="1 2" key="1">
    <citation type="submission" date="2018-02" db="EMBL/GenBank/DDBJ databases">
        <authorList>
            <person name="Cohen D.B."/>
            <person name="Kent A.D."/>
        </authorList>
    </citation>
    <scope>NUCLEOTIDE SEQUENCE [LARGE SCALE GENOMIC DNA]</scope>
    <source>
        <strain evidence="1 2">CCAP 1448/3</strain>
    </source>
</reference>
<sequence>MAYVGTTFLTEDRLKLLLVDWQTKETYYFLRWCDRVSGFISQLPENFPSPAGQMFNREFELRWKKQGDKFSVLILSKIRKDLGEKWHEIPAKWTYQDRNASMYPVTETRFPKAIQSEIVNVGQRYFQDSDTKTIHFIALTVV</sequence>
<name>A0A2T1BZW9_9CYAN</name>